<dbReference type="InterPro" id="IPR011330">
    <property type="entry name" value="Glyco_hydro/deAcase_b/a-brl"/>
</dbReference>
<dbReference type="InterPro" id="IPR028995">
    <property type="entry name" value="Glyco_hydro_57/38_cen_sf"/>
</dbReference>
<dbReference type="PANTHER" id="PTHR46017:SF2">
    <property type="entry name" value="MANNOSYLGLYCERATE HYDROLASE"/>
    <property type="match status" value="1"/>
</dbReference>
<dbReference type="Gene3D" id="1.20.1270.50">
    <property type="entry name" value="Glycoside hydrolase family 38, central domain"/>
    <property type="match status" value="1"/>
</dbReference>
<feature type="region of interest" description="Disordered" evidence="5">
    <location>
        <begin position="884"/>
        <end position="913"/>
    </location>
</feature>
<reference evidence="7 8" key="1">
    <citation type="submission" date="2020-08" db="EMBL/GenBank/DDBJ databases">
        <title>Genomic Encyclopedia of Type Strains, Phase IV (KMG-IV): sequencing the most valuable type-strain genomes for metagenomic binning, comparative biology and taxonomic classification.</title>
        <authorList>
            <person name="Goeker M."/>
        </authorList>
    </citation>
    <scope>NUCLEOTIDE SEQUENCE [LARGE SCALE GENOMIC DNA]</scope>
    <source>
        <strain evidence="7 8">DSM 45615</strain>
    </source>
</reference>
<comment type="caution">
    <text evidence="7">The sequence shown here is derived from an EMBL/GenBank/DDBJ whole genome shotgun (WGS) entry which is preliminary data.</text>
</comment>
<dbReference type="GO" id="GO:0004559">
    <property type="term" value="F:alpha-mannosidase activity"/>
    <property type="evidence" value="ECO:0007669"/>
    <property type="project" value="UniProtKB-EC"/>
</dbReference>
<gene>
    <name evidence="7" type="ORF">HNP84_005564</name>
</gene>
<dbReference type="InterPro" id="IPR037094">
    <property type="entry name" value="Glyco_hydro_38_cen_sf"/>
</dbReference>
<dbReference type="SUPFAM" id="SSF88688">
    <property type="entry name" value="Families 57/38 glycoside transferase middle domain"/>
    <property type="match status" value="1"/>
</dbReference>
<evidence type="ECO:0000313" key="8">
    <source>
        <dbReference type="Proteomes" id="UP000578449"/>
    </source>
</evidence>
<dbReference type="EC" id="3.2.1.24" evidence="7"/>
<organism evidence="7 8">
    <name type="scientific">Thermocatellispora tengchongensis</name>
    <dbReference type="NCBI Taxonomy" id="1073253"/>
    <lineage>
        <taxon>Bacteria</taxon>
        <taxon>Bacillati</taxon>
        <taxon>Actinomycetota</taxon>
        <taxon>Actinomycetes</taxon>
        <taxon>Streptosporangiales</taxon>
        <taxon>Streptosporangiaceae</taxon>
        <taxon>Thermocatellispora</taxon>
    </lineage>
</organism>
<dbReference type="SUPFAM" id="SSF88713">
    <property type="entry name" value="Glycoside hydrolase/deacetylase"/>
    <property type="match status" value="1"/>
</dbReference>
<feature type="domain" description="Glycoside hydrolase family 38 N-terminal" evidence="6">
    <location>
        <begin position="8"/>
        <end position="225"/>
    </location>
</feature>
<accession>A0A840PEE0</accession>
<keyword evidence="8" id="KW-1185">Reference proteome</keyword>
<proteinExistence type="inferred from homology"/>
<evidence type="ECO:0000256" key="2">
    <source>
        <dbReference type="ARBA" id="ARBA00022723"/>
    </source>
</evidence>
<dbReference type="EMBL" id="JACHGN010000012">
    <property type="protein sequence ID" value="MBB5135820.1"/>
    <property type="molecule type" value="Genomic_DNA"/>
</dbReference>
<feature type="compositionally biased region" description="Low complexity" evidence="5">
    <location>
        <begin position="884"/>
        <end position="896"/>
    </location>
</feature>
<dbReference type="SUPFAM" id="SSF74650">
    <property type="entry name" value="Galactose mutarotase-like"/>
    <property type="match status" value="1"/>
</dbReference>
<keyword evidence="3 7" id="KW-0378">Hydrolase</keyword>
<dbReference type="Gene3D" id="2.70.98.30">
    <property type="entry name" value="Golgi alpha-mannosidase II, domain 4"/>
    <property type="match status" value="1"/>
</dbReference>
<dbReference type="AlphaFoldDB" id="A0A840PEE0"/>
<dbReference type="InterPro" id="IPR027291">
    <property type="entry name" value="Glyco_hydro_38_N_sf"/>
</dbReference>
<evidence type="ECO:0000256" key="3">
    <source>
        <dbReference type="ARBA" id="ARBA00022801"/>
    </source>
</evidence>
<dbReference type="RefSeq" id="WP_246518742.1">
    <property type="nucleotide sequence ID" value="NZ_BAABIX010000037.1"/>
</dbReference>
<dbReference type="InterPro" id="IPR011013">
    <property type="entry name" value="Gal_mutarotase_sf_dom"/>
</dbReference>
<evidence type="ECO:0000256" key="4">
    <source>
        <dbReference type="ARBA" id="ARBA00023295"/>
    </source>
</evidence>
<name>A0A840PEE0_9ACTN</name>
<evidence type="ECO:0000256" key="5">
    <source>
        <dbReference type="SAM" id="MobiDB-lite"/>
    </source>
</evidence>
<evidence type="ECO:0000256" key="1">
    <source>
        <dbReference type="ARBA" id="ARBA00009792"/>
    </source>
</evidence>
<dbReference type="GO" id="GO:0009313">
    <property type="term" value="P:oligosaccharide catabolic process"/>
    <property type="evidence" value="ECO:0007669"/>
    <property type="project" value="TreeGrafter"/>
</dbReference>
<dbReference type="GO" id="GO:0006013">
    <property type="term" value="P:mannose metabolic process"/>
    <property type="evidence" value="ECO:0007669"/>
    <property type="project" value="InterPro"/>
</dbReference>
<comment type="similarity">
    <text evidence="1">Belongs to the glycosyl hydrolase 38 family.</text>
</comment>
<dbReference type="InterPro" id="IPR000602">
    <property type="entry name" value="Glyco_hydro_38_N"/>
</dbReference>
<sequence length="941" mass="99364">MNPDARDIVVVPHTHWDREWYLPFQRFRLGLVRMLDEVLETMAADPGYRFTMDGQLAALEDYLEIRPERRGELAGLIAEGRLAAGPWLILADEFLCSGETLVRNLEYGVRGVAALTGGAGAAMRVGYLPDQFGHCAQMPQILALAGLEHACVWRGVPAGVDRDAFAWTGADGTVIRTQYLPGGYGNAVALFGGPAEGLPDRLAAFAAAMRPWRPEGPMLAMYGADHSAPAAGITAAGLRLATLGEYVTAQPPSAEGLPVVRGELRSHARANILPGVLSARVPAKAAMARAERVVTRYAEPLATLWLGGSGRGAAATLLDMAWRRLIACSGHDSVTGCGADDTAQQVEARIAEAGQIGQAVVDMVAASLAARTPRGAITVVNPAPYERSGLVLADLPENRARLVDADGAPVPLQRLELAPTLLDETVMDDLTRLLGRVHERELFGFEILSWEVAEPGVFTVVVGRHAASAYEYADLRAAVLEAAASRPGPWTVRTLAEPVVTVAALVTVPPLGRATLTSAAWAPPVGRGPAGIGAVAPAGGRGAGNGLLTVAIEDDGTLTLRSRDGLEARGVGRIVDGGDAGDTYNHAPPARDRLVSAPAWVKVEEVCRGPLVWAAEIVREYSWPRSSTPEERSAETVPVVVTTRAELRAGEPFLRLEVGFDNRALDHRVRWHAPLPAPAAESYAAGQFAVVRRGTTAEGGGGERPLPTFPAESFVTAGGLALLLDQATEYELIPDGPELAITLVRSVGHLSRNRNPYRDEPAGPEVATPGAQCPGPITTRFAVHLHTPPWHEAALPHLAEDYRHDLLAVPGTAPSAPTPAPLTGPLSLTGEGVVLAALRERDGLLEARLVAEHPSPTEAVLTGPFTAAHRADIVGATGDALPLTLTTTPPVTADSPEPLERPAPSSPPAPMSELRLPLRPFEIVTLHLATPLPADPDGFRP</sequence>
<evidence type="ECO:0000259" key="6">
    <source>
        <dbReference type="Pfam" id="PF01074"/>
    </source>
</evidence>
<keyword evidence="2" id="KW-0479">Metal-binding</keyword>
<dbReference type="GO" id="GO:0030246">
    <property type="term" value="F:carbohydrate binding"/>
    <property type="evidence" value="ECO:0007669"/>
    <property type="project" value="InterPro"/>
</dbReference>
<dbReference type="PANTHER" id="PTHR46017">
    <property type="entry name" value="ALPHA-MANNOSIDASE 2C1"/>
    <property type="match status" value="1"/>
</dbReference>
<dbReference type="Gene3D" id="3.20.110.10">
    <property type="entry name" value="Glycoside hydrolase 38, N terminal domain"/>
    <property type="match status" value="1"/>
</dbReference>
<keyword evidence="4 7" id="KW-0326">Glycosidase</keyword>
<evidence type="ECO:0000313" key="7">
    <source>
        <dbReference type="EMBL" id="MBB5135820.1"/>
    </source>
</evidence>
<protein>
    <submittedName>
        <fullName evidence="7">Alpha-mannosidase</fullName>
        <ecNumber evidence="7">3.2.1.24</ecNumber>
    </submittedName>
</protein>
<dbReference type="GO" id="GO:0046872">
    <property type="term" value="F:metal ion binding"/>
    <property type="evidence" value="ECO:0007669"/>
    <property type="project" value="UniProtKB-KW"/>
</dbReference>
<dbReference type="Pfam" id="PF01074">
    <property type="entry name" value="Glyco_hydro_38N"/>
    <property type="match status" value="1"/>
</dbReference>
<dbReference type="Proteomes" id="UP000578449">
    <property type="component" value="Unassembled WGS sequence"/>
</dbReference>